<dbReference type="Gene3D" id="1.10.1040.30">
    <property type="entry name" value="ISWI, HAND domain"/>
    <property type="match status" value="1"/>
</dbReference>
<feature type="domain" description="Helicase C-terminal" evidence="3">
    <location>
        <begin position="199"/>
        <end position="356"/>
    </location>
</feature>
<dbReference type="Pfam" id="PF00271">
    <property type="entry name" value="Helicase_C"/>
    <property type="match status" value="1"/>
</dbReference>
<dbReference type="PANTHER" id="PTHR45623">
    <property type="entry name" value="CHROMODOMAIN-HELICASE-DNA-BINDING PROTEIN 3-RELATED-RELATED"/>
    <property type="match status" value="1"/>
</dbReference>
<comment type="caution">
    <text evidence="4">The sequence shown here is derived from an EMBL/GenBank/DDBJ whole genome shotgun (WGS) entry which is preliminary data.</text>
</comment>
<dbReference type="InterPro" id="IPR036306">
    <property type="entry name" value="ISWI_HAND-dom_sf"/>
</dbReference>
<reference evidence="4" key="1">
    <citation type="submission" date="2020-03" db="EMBL/GenBank/DDBJ databases">
        <title>Castanea mollissima Vanexum genome sequencing.</title>
        <authorList>
            <person name="Staton M."/>
        </authorList>
    </citation>
    <scope>NUCLEOTIDE SEQUENCE</scope>
    <source>
        <tissue evidence="4">Leaf</tissue>
    </source>
</reference>
<dbReference type="GO" id="GO:0140658">
    <property type="term" value="F:ATP-dependent chromatin remodeler activity"/>
    <property type="evidence" value="ECO:0007669"/>
    <property type="project" value="TreeGrafter"/>
</dbReference>
<proteinExistence type="predicted"/>
<dbReference type="InterPro" id="IPR001650">
    <property type="entry name" value="Helicase_C-like"/>
</dbReference>
<dbReference type="SMART" id="SM00490">
    <property type="entry name" value="HELICc"/>
    <property type="match status" value="1"/>
</dbReference>
<dbReference type="Gene3D" id="3.40.50.300">
    <property type="entry name" value="P-loop containing nucleotide triphosphate hydrolases"/>
    <property type="match status" value="1"/>
</dbReference>
<dbReference type="GO" id="GO:0005524">
    <property type="term" value="F:ATP binding"/>
    <property type="evidence" value="ECO:0007669"/>
    <property type="project" value="InterPro"/>
</dbReference>
<dbReference type="AlphaFoldDB" id="A0A8J4W3W7"/>
<dbReference type="Gene3D" id="3.40.1110.10">
    <property type="entry name" value="Calcium-transporting ATPase, cytoplasmic domain N"/>
    <property type="match status" value="1"/>
</dbReference>
<keyword evidence="5" id="KW-1185">Reference proteome</keyword>
<dbReference type="OrthoDB" id="1698770at2759"/>
<dbReference type="GO" id="GO:0042393">
    <property type="term" value="F:histone binding"/>
    <property type="evidence" value="ECO:0007669"/>
    <property type="project" value="TreeGrafter"/>
</dbReference>
<dbReference type="GO" id="GO:0003677">
    <property type="term" value="F:DNA binding"/>
    <property type="evidence" value="ECO:0007669"/>
    <property type="project" value="InterPro"/>
</dbReference>
<dbReference type="Pfam" id="PF00176">
    <property type="entry name" value="SNF2-rel_dom"/>
    <property type="match status" value="1"/>
</dbReference>
<dbReference type="InterPro" id="IPR049730">
    <property type="entry name" value="SNF2/RAD54-like_C"/>
</dbReference>
<dbReference type="GO" id="GO:0016887">
    <property type="term" value="F:ATP hydrolysis activity"/>
    <property type="evidence" value="ECO:0007669"/>
    <property type="project" value="TreeGrafter"/>
</dbReference>
<sequence length="476" mass="55195">MFGRLTKNGGEFEEQTQEHINDYANAGLRTLVLAYRELDEEEYNKFNEEFTEAKNSVSADHEEMMEEVAGKIEKDLVIGSAEHNNLHELWSLLNFLLPEIFSSAKTFDEWFQISGENDQQEVVQQLHKVLRPFLLRRFKSDVEKDLEVVNASGECKRLLNIAMQLRRCCNHPYLFQGAEPSPPYSTRDHLIANAGKMVLLDKLLPKLKERDSRVLIFSQMTRLLDILEDYLMFRGYLYCRIDGNTGGEDRDASIDAFNKLGSEKFVFLLSSRGGGLGINLATADIVILYDSYWNPQVELQAQDRAHRIGQKKEVQVFRFCTEQGRLAEQKTVNKDELLQMLRFGAKMVFSSKDSTITNEEIDRIIAKGEEAIAEPDATMKKFTEDAMKFKMDDTAELYDFDDEKDETKVDYKKLVSEFEYFKQTMRQGGPAKPKEPRTPRMPQLHDFQFFNTQRLSELYEKEVRFLMVGIIELLHI</sequence>
<dbReference type="GO" id="GO:0005634">
    <property type="term" value="C:nucleus"/>
    <property type="evidence" value="ECO:0007669"/>
    <property type="project" value="TreeGrafter"/>
</dbReference>
<name>A0A8J4W3W7_9ROSI</name>
<dbReference type="GO" id="GO:0034728">
    <property type="term" value="P:nucleosome organization"/>
    <property type="evidence" value="ECO:0007669"/>
    <property type="project" value="TreeGrafter"/>
</dbReference>
<dbReference type="PROSITE" id="PS51194">
    <property type="entry name" value="HELICASE_CTER"/>
    <property type="match status" value="1"/>
</dbReference>
<dbReference type="InterPro" id="IPR000330">
    <property type="entry name" value="SNF2_N"/>
</dbReference>
<dbReference type="PANTHER" id="PTHR45623:SF49">
    <property type="entry name" value="SWI_SNF-RELATED MATRIX-ASSOCIATED ACTIN-DEPENDENT REGULATOR OF CHROMATIN SUBFAMILY A MEMBER 5"/>
    <property type="match status" value="1"/>
</dbReference>
<keyword evidence="2" id="KW-0539">Nucleus</keyword>
<dbReference type="InterPro" id="IPR027417">
    <property type="entry name" value="P-loop_NTPase"/>
</dbReference>
<gene>
    <name evidence="4" type="ORF">CMV_006007</name>
</gene>
<evidence type="ECO:0000313" key="5">
    <source>
        <dbReference type="Proteomes" id="UP000737018"/>
    </source>
</evidence>
<dbReference type="EMBL" id="JRKL02000549">
    <property type="protein sequence ID" value="KAF3970286.1"/>
    <property type="molecule type" value="Genomic_DNA"/>
</dbReference>
<accession>A0A8J4W3W7</accession>
<keyword evidence="1" id="KW-0378">Hydrolase</keyword>
<dbReference type="InterPro" id="IPR023299">
    <property type="entry name" value="ATPase_P-typ_cyto_dom_N"/>
</dbReference>
<dbReference type="Proteomes" id="UP000737018">
    <property type="component" value="Unassembled WGS sequence"/>
</dbReference>
<evidence type="ECO:0000256" key="1">
    <source>
        <dbReference type="ARBA" id="ARBA00022801"/>
    </source>
</evidence>
<dbReference type="Pfam" id="PF13246">
    <property type="entry name" value="Cation_ATPase"/>
    <property type="match status" value="1"/>
</dbReference>
<evidence type="ECO:0000313" key="4">
    <source>
        <dbReference type="EMBL" id="KAF3970286.1"/>
    </source>
</evidence>
<dbReference type="GO" id="GO:0031491">
    <property type="term" value="F:nucleosome binding"/>
    <property type="evidence" value="ECO:0007669"/>
    <property type="project" value="InterPro"/>
</dbReference>
<dbReference type="SUPFAM" id="SSF52540">
    <property type="entry name" value="P-loop containing nucleoside triphosphate hydrolases"/>
    <property type="match status" value="2"/>
</dbReference>
<dbReference type="InterPro" id="IPR015194">
    <property type="entry name" value="ISWI_HAND-dom"/>
</dbReference>
<evidence type="ECO:0000256" key="2">
    <source>
        <dbReference type="ARBA" id="ARBA00023242"/>
    </source>
</evidence>
<dbReference type="SUPFAM" id="SSF101224">
    <property type="entry name" value="HAND domain of the nucleosome remodeling ATPase ISWI"/>
    <property type="match status" value="1"/>
</dbReference>
<organism evidence="4 5">
    <name type="scientific">Castanea mollissima</name>
    <name type="common">Chinese chestnut</name>
    <dbReference type="NCBI Taxonomy" id="60419"/>
    <lineage>
        <taxon>Eukaryota</taxon>
        <taxon>Viridiplantae</taxon>
        <taxon>Streptophyta</taxon>
        <taxon>Embryophyta</taxon>
        <taxon>Tracheophyta</taxon>
        <taxon>Spermatophyta</taxon>
        <taxon>Magnoliopsida</taxon>
        <taxon>eudicotyledons</taxon>
        <taxon>Gunneridae</taxon>
        <taxon>Pentapetalae</taxon>
        <taxon>rosids</taxon>
        <taxon>fabids</taxon>
        <taxon>Fagales</taxon>
        <taxon>Fagaceae</taxon>
        <taxon>Castanea</taxon>
    </lineage>
</organism>
<evidence type="ECO:0000259" key="3">
    <source>
        <dbReference type="PROSITE" id="PS51194"/>
    </source>
</evidence>
<dbReference type="GO" id="GO:0000785">
    <property type="term" value="C:chromatin"/>
    <property type="evidence" value="ECO:0007669"/>
    <property type="project" value="TreeGrafter"/>
</dbReference>
<protein>
    <recommendedName>
        <fullName evidence="3">Helicase C-terminal domain-containing protein</fullName>
    </recommendedName>
</protein>
<dbReference type="Pfam" id="PF09110">
    <property type="entry name" value="HAND"/>
    <property type="match status" value="1"/>
</dbReference>
<dbReference type="CDD" id="cd18793">
    <property type="entry name" value="SF2_C_SNF"/>
    <property type="match status" value="1"/>
</dbReference>